<dbReference type="GO" id="GO:0005634">
    <property type="term" value="C:nucleus"/>
    <property type="evidence" value="ECO:0007669"/>
    <property type="project" value="UniProtKB-SubCell"/>
</dbReference>
<feature type="region of interest" description="Disordered" evidence="4">
    <location>
        <begin position="1"/>
        <end position="34"/>
    </location>
</feature>
<comment type="subcellular location">
    <subcellularLocation>
        <location evidence="1">Nucleus</location>
    </subcellularLocation>
</comment>
<comment type="caution">
    <text evidence="5">The sequence shown here is derived from an EMBL/GenBank/DDBJ whole genome shotgun (WGS) entry which is preliminary data.</text>
</comment>
<feature type="non-terminal residue" evidence="5">
    <location>
        <position position="113"/>
    </location>
</feature>
<feature type="compositionally biased region" description="Basic and acidic residues" evidence="4">
    <location>
        <begin position="10"/>
        <end position="26"/>
    </location>
</feature>
<evidence type="ECO:0000256" key="3">
    <source>
        <dbReference type="ARBA" id="ARBA00023242"/>
    </source>
</evidence>
<dbReference type="InterPro" id="IPR006594">
    <property type="entry name" value="LisH"/>
</dbReference>
<keyword evidence="2" id="KW-0238">DNA-binding</keyword>
<evidence type="ECO:0000256" key="4">
    <source>
        <dbReference type="SAM" id="MobiDB-lite"/>
    </source>
</evidence>
<dbReference type="InterPro" id="IPR008116">
    <property type="entry name" value="SSDP_DNA-bd"/>
</dbReference>
<accession>A0A5J5CJF4</accession>
<dbReference type="EMBL" id="VOFY01000020">
    <property type="protein sequence ID" value="KAA8582012.1"/>
    <property type="molecule type" value="Genomic_DNA"/>
</dbReference>
<sequence length="113" mass="13089">MKDVGAWGRTEGDSGKKAGKWVRGEDDNVEEKEEESDEARLALYVYEYLLHVGAQKSAQTFLSEIRWEKNITLGEPPGFLHSWWCVFWDLYCAAPDRRETCEHSSEAKAFHDY</sequence>
<protein>
    <submittedName>
        <fullName evidence="5">Uncharacterized protein</fullName>
    </submittedName>
</protein>
<dbReference type="PANTHER" id="PTHR12610:SF30">
    <property type="entry name" value="SINGLE-STRANDED DNA-BINDING PROTEIN 4"/>
    <property type="match status" value="1"/>
</dbReference>
<organism evidence="5 6">
    <name type="scientific">Etheostoma spectabile</name>
    <name type="common">orangethroat darter</name>
    <dbReference type="NCBI Taxonomy" id="54343"/>
    <lineage>
        <taxon>Eukaryota</taxon>
        <taxon>Metazoa</taxon>
        <taxon>Chordata</taxon>
        <taxon>Craniata</taxon>
        <taxon>Vertebrata</taxon>
        <taxon>Euteleostomi</taxon>
        <taxon>Actinopterygii</taxon>
        <taxon>Neopterygii</taxon>
        <taxon>Teleostei</taxon>
        <taxon>Neoteleostei</taxon>
        <taxon>Acanthomorphata</taxon>
        <taxon>Eupercaria</taxon>
        <taxon>Perciformes</taxon>
        <taxon>Percoidei</taxon>
        <taxon>Percidae</taxon>
        <taxon>Etheostomatinae</taxon>
        <taxon>Etheostoma</taxon>
    </lineage>
</organism>
<evidence type="ECO:0000256" key="2">
    <source>
        <dbReference type="ARBA" id="ARBA00023125"/>
    </source>
</evidence>
<evidence type="ECO:0000313" key="5">
    <source>
        <dbReference type="EMBL" id="KAA8582012.1"/>
    </source>
</evidence>
<name>A0A5J5CJF4_9PERO</name>
<dbReference type="PANTHER" id="PTHR12610">
    <property type="entry name" value="SINGLE STRANDED DNA BINDING PROTEIN"/>
    <property type="match status" value="1"/>
</dbReference>
<dbReference type="SMART" id="SM00667">
    <property type="entry name" value="LisH"/>
    <property type="match status" value="1"/>
</dbReference>
<keyword evidence="6" id="KW-1185">Reference proteome</keyword>
<dbReference type="PRINTS" id="PR01743">
    <property type="entry name" value="SSDNABINDING"/>
</dbReference>
<gene>
    <name evidence="5" type="ORF">FQN60_008752</name>
</gene>
<dbReference type="GO" id="GO:0003697">
    <property type="term" value="F:single-stranded DNA binding"/>
    <property type="evidence" value="ECO:0007669"/>
    <property type="project" value="InterPro"/>
</dbReference>
<reference evidence="5 6" key="1">
    <citation type="submission" date="2019-08" db="EMBL/GenBank/DDBJ databases">
        <title>A chromosome-level genome assembly, high-density linkage maps, and genome scans reveal the genomic architecture of hybrid incompatibilities underlying speciation via character displacement in darters (Percidae: Etheostominae).</title>
        <authorList>
            <person name="Moran R.L."/>
            <person name="Catchen J.M."/>
            <person name="Fuller R.C."/>
        </authorList>
    </citation>
    <scope>NUCLEOTIDE SEQUENCE [LARGE SCALE GENOMIC DNA]</scope>
    <source>
        <strain evidence="5">EspeVRDwgs_2016</strain>
        <tissue evidence="5">Muscle</tissue>
    </source>
</reference>
<dbReference type="PROSITE" id="PS50896">
    <property type="entry name" value="LISH"/>
    <property type="match status" value="1"/>
</dbReference>
<dbReference type="GO" id="GO:0045944">
    <property type="term" value="P:positive regulation of transcription by RNA polymerase II"/>
    <property type="evidence" value="ECO:0007669"/>
    <property type="project" value="TreeGrafter"/>
</dbReference>
<proteinExistence type="predicted"/>
<dbReference type="Proteomes" id="UP000327493">
    <property type="component" value="Chromosome 20"/>
</dbReference>
<evidence type="ECO:0000256" key="1">
    <source>
        <dbReference type="ARBA" id="ARBA00004123"/>
    </source>
</evidence>
<dbReference type="AlphaFoldDB" id="A0A5J5CJF4"/>
<evidence type="ECO:0000313" key="6">
    <source>
        <dbReference type="Proteomes" id="UP000327493"/>
    </source>
</evidence>
<keyword evidence="3" id="KW-0539">Nucleus</keyword>